<feature type="compositionally biased region" description="Basic and acidic residues" evidence="1">
    <location>
        <begin position="388"/>
        <end position="398"/>
    </location>
</feature>
<keyword evidence="4" id="KW-1185">Reference proteome</keyword>
<dbReference type="EMBL" id="BQNB010014873">
    <property type="protein sequence ID" value="GJT33384.1"/>
    <property type="molecule type" value="Genomic_DNA"/>
</dbReference>
<dbReference type="Pfam" id="PF07727">
    <property type="entry name" value="RVT_2"/>
    <property type="match status" value="1"/>
</dbReference>
<dbReference type="PANTHER" id="PTHR11439">
    <property type="entry name" value="GAG-POL-RELATED RETROTRANSPOSON"/>
    <property type="match status" value="1"/>
</dbReference>
<name>A0ABQ5D947_9ASTR</name>
<evidence type="ECO:0000313" key="3">
    <source>
        <dbReference type="EMBL" id="GJT33384.1"/>
    </source>
</evidence>
<gene>
    <name evidence="3" type="ORF">Tco_0923803</name>
</gene>
<reference evidence="3" key="2">
    <citation type="submission" date="2022-01" db="EMBL/GenBank/DDBJ databases">
        <authorList>
            <person name="Yamashiro T."/>
            <person name="Shiraishi A."/>
            <person name="Satake H."/>
            <person name="Nakayama K."/>
        </authorList>
    </citation>
    <scope>NUCLEOTIDE SEQUENCE</scope>
</reference>
<dbReference type="SUPFAM" id="SSF56672">
    <property type="entry name" value="DNA/RNA polymerases"/>
    <property type="match status" value="1"/>
</dbReference>
<dbReference type="InterPro" id="IPR013103">
    <property type="entry name" value="RVT_2"/>
</dbReference>
<reference evidence="3" key="1">
    <citation type="journal article" date="2022" name="Int. J. Mol. Sci.">
        <title>Draft Genome of Tanacetum Coccineum: Genomic Comparison of Closely Related Tanacetum-Family Plants.</title>
        <authorList>
            <person name="Yamashiro T."/>
            <person name="Shiraishi A."/>
            <person name="Nakayama K."/>
            <person name="Satake H."/>
        </authorList>
    </citation>
    <scope>NUCLEOTIDE SEQUENCE</scope>
</reference>
<dbReference type="Proteomes" id="UP001151760">
    <property type="component" value="Unassembled WGS sequence"/>
</dbReference>
<evidence type="ECO:0000256" key="1">
    <source>
        <dbReference type="SAM" id="MobiDB-lite"/>
    </source>
</evidence>
<dbReference type="InterPro" id="IPR043502">
    <property type="entry name" value="DNA/RNA_pol_sf"/>
</dbReference>
<feature type="compositionally biased region" description="Polar residues" evidence="1">
    <location>
        <begin position="362"/>
        <end position="381"/>
    </location>
</feature>
<comment type="caution">
    <text evidence="3">The sequence shown here is derived from an EMBL/GenBank/DDBJ whole genome shotgun (WGS) entry which is preliminary data.</text>
</comment>
<dbReference type="PANTHER" id="PTHR11439:SF509">
    <property type="entry name" value="RNA-DIRECTED DNA POLYMERASE"/>
    <property type="match status" value="1"/>
</dbReference>
<protein>
    <submittedName>
        <fullName evidence="3">Retrovirus-related pol polyprotein from transposon TNT 1-94</fullName>
    </submittedName>
</protein>
<feature type="domain" description="Reverse transcriptase Ty1/copia-type" evidence="2">
    <location>
        <begin position="616"/>
        <end position="797"/>
    </location>
</feature>
<sequence length="878" mass="100553">MMVYLTNTPAKLVPRVLPTKSQVKINIYTLTQLFSEFDKTCKKRITPCGLTEGESGFEQTKECYLTEVILNFKMLKEHFEGIQTALVKEVKEMKEIFKQMEVEVEQNAVDKQCADIERKNLLIENENLIDDCLSNEFLYSFMNAVNTVSRFSEMHDAYTVEQARCLELEAEISKLKYKIQRDDHSEMIKHFSNLEKDHLNLVENEKVKQHYKELYDSMKLTLAKTNEKATSLLTKNEKLKAQLKGKMQYVTTNTVKPKVLAHESVKTLREIVEEVRIEKPLDNALESACLYTKRSQELLEYVIGTCPKELSKRKKKVATAHLNRKKQVTFKEPCETLNNNTQTHVEQQKVQKTNVPLIPYTRVNSSTKASGSKPRSNTKNNKILPAKSDNKKKLEAHPRNNKSNLKQTNRVDSRISSKRTCVVKYLKSVRGPLVKNVLSKVKQVWKATGKPFANKPLTRYKCRNKKEKEISTDIPTTAEKQSIDASMKYATISANQHDPNRNWGSKLPNSPSSSVFKCRFENDRFGAIMGYGDYVIGLKVAFRKHSCYVIDVDDVELLKGCRGSHLYTISVEDMMKSSLICLLSKASKNKSWLWYRRLNHLNFGTIHDLGRKDLIKAIRIFIANVASKNMTIYQLDVITAFLNGKLKEEVYVSQPGGFVDLDHPTHVYRLKKALYGLKQAPRAWYNTLSRFHLENKFSKGVVDPMIFTRKIGKHILLVQIYVDDIIFASTDTKACDMFLKEMSLKFQMSMMGQMSFFLGLQVSQSLGVISINQSKYALEILMKCGMDTSDLVDTPMVDRLELDDDPLGIPVNQTLYQAKPTKKYLEVIKRVIRYLKGTINMGLWYPKDTAMALMAYADVDHAGCQDTRRSTSGSAQLL</sequence>
<feature type="region of interest" description="Disordered" evidence="1">
    <location>
        <begin position="342"/>
        <end position="412"/>
    </location>
</feature>
<accession>A0ABQ5D947</accession>
<organism evidence="3 4">
    <name type="scientific">Tanacetum coccineum</name>
    <dbReference type="NCBI Taxonomy" id="301880"/>
    <lineage>
        <taxon>Eukaryota</taxon>
        <taxon>Viridiplantae</taxon>
        <taxon>Streptophyta</taxon>
        <taxon>Embryophyta</taxon>
        <taxon>Tracheophyta</taxon>
        <taxon>Spermatophyta</taxon>
        <taxon>Magnoliopsida</taxon>
        <taxon>eudicotyledons</taxon>
        <taxon>Gunneridae</taxon>
        <taxon>Pentapetalae</taxon>
        <taxon>asterids</taxon>
        <taxon>campanulids</taxon>
        <taxon>Asterales</taxon>
        <taxon>Asteraceae</taxon>
        <taxon>Asteroideae</taxon>
        <taxon>Anthemideae</taxon>
        <taxon>Anthemidinae</taxon>
        <taxon>Tanacetum</taxon>
    </lineage>
</organism>
<evidence type="ECO:0000313" key="4">
    <source>
        <dbReference type="Proteomes" id="UP001151760"/>
    </source>
</evidence>
<evidence type="ECO:0000259" key="2">
    <source>
        <dbReference type="Pfam" id="PF07727"/>
    </source>
</evidence>
<proteinExistence type="predicted"/>
<feature type="compositionally biased region" description="Polar residues" evidence="1">
    <location>
        <begin position="342"/>
        <end position="354"/>
    </location>
</feature>